<dbReference type="AlphaFoldDB" id="A0A0V1MQK2"/>
<accession>A0A0V1MQK2</accession>
<dbReference type="Proteomes" id="UP000054843">
    <property type="component" value="Unassembled WGS sequence"/>
</dbReference>
<sequence>MAIFHKKSATPILKKTNALYLLAYCDYLAGTCIFFKKKDIFSRIDCLEMFRDFEKKIYSAKITTVVI</sequence>
<dbReference type="EMBL" id="JYDO01000055">
    <property type="protein sequence ID" value="KRZ74084.1"/>
    <property type="molecule type" value="Genomic_DNA"/>
</dbReference>
<reference evidence="1 2" key="1">
    <citation type="submission" date="2015-01" db="EMBL/GenBank/DDBJ databases">
        <title>Evolution of Trichinella species and genotypes.</title>
        <authorList>
            <person name="Korhonen P.K."/>
            <person name="Edoardo P."/>
            <person name="Giuseppe L.R."/>
            <person name="Gasser R.B."/>
        </authorList>
    </citation>
    <scope>NUCLEOTIDE SEQUENCE [LARGE SCALE GENOMIC DNA]</scope>
    <source>
        <strain evidence="1">ISS1980</strain>
    </source>
</reference>
<proteinExistence type="predicted"/>
<evidence type="ECO:0000313" key="2">
    <source>
        <dbReference type="Proteomes" id="UP000054843"/>
    </source>
</evidence>
<evidence type="ECO:0000313" key="1">
    <source>
        <dbReference type="EMBL" id="KRZ74084.1"/>
    </source>
</evidence>
<gene>
    <name evidence="1" type="ORF">T10_1278</name>
</gene>
<comment type="caution">
    <text evidence="1">The sequence shown here is derived from an EMBL/GenBank/DDBJ whole genome shotgun (WGS) entry which is preliminary data.</text>
</comment>
<protein>
    <submittedName>
        <fullName evidence="1">Uncharacterized protein</fullName>
    </submittedName>
</protein>
<keyword evidence="2" id="KW-1185">Reference proteome</keyword>
<name>A0A0V1MQK2_9BILA</name>
<organism evidence="1 2">
    <name type="scientific">Trichinella papuae</name>
    <dbReference type="NCBI Taxonomy" id="268474"/>
    <lineage>
        <taxon>Eukaryota</taxon>
        <taxon>Metazoa</taxon>
        <taxon>Ecdysozoa</taxon>
        <taxon>Nematoda</taxon>
        <taxon>Enoplea</taxon>
        <taxon>Dorylaimia</taxon>
        <taxon>Trichinellida</taxon>
        <taxon>Trichinellidae</taxon>
        <taxon>Trichinella</taxon>
    </lineage>
</organism>